<gene>
    <name evidence="2" type="ORF">GCM10010151_44390</name>
</gene>
<keyword evidence="3" id="KW-1185">Reference proteome</keyword>
<dbReference type="InterPro" id="IPR036513">
    <property type="entry name" value="STAS_dom_sf"/>
</dbReference>
<dbReference type="Pfam" id="PF01740">
    <property type="entry name" value="STAS"/>
    <property type="match status" value="1"/>
</dbReference>
<dbReference type="Gene3D" id="3.30.750.24">
    <property type="entry name" value="STAS domain"/>
    <property type="match status" value="1"/>
</dbReference>
<dbReference type="InterPro" id="IPR002645">
    <property type="entry name" value="STAS_dom"/>
</dbReference>
<reference evidence="2 3" key="1">
    <citation type="journal article" date="2019" name="Int. J. Syst. Evol. Microbiol.">
        <title>The Global Catalogue of Microorganisms (GCM) 10K type strain sequencing project: providing services to taxonomists for standard genome sequencing and annotation.</title>
        <authorList>
            <consortium name="The Broad Institute Genomics Platform"/>
            <consortium name="The Broad Institute Genome Sequencing Center for Infectious Disease"/>
            <person name="Wu L."/>
            <person name="Ma J."/>
        </authorList>
    </citation>
    <scope>NUCLEOTIDE SEQUENCE [LARGE SCALE GENOMIC DNA]</scope>
    <source>
        <strain evidence="2 3">JCM 3146</strain>
    </source>
</reference>
<dbReference type="EMBL" id="BAAABM010000041">
    <property type="protein sequence ID" value="GAA0349811.1"/>
    <property type="molecule type" value="Genomic_DNA"/>
</dbReference>
<dbReference type="Proteomes" id="UP001501822">
    <property type="component" value="Unassembled WGS sequence"/>
</dbReference>
<accession>A0ABN0WXS7</accession>
<sequence>MREALLSVLLRSRRTLIFDLSGVTFCDGSGWRILVGIQNRARSMGITVALTAPRPSMSRLLRITGVDRSMPLLRPSTR</sequence>
<dbReference type="SUPFAM" id="SSF52091">
    <property type="entry name" value="SpoIIaa-like"/>
    <property type="match status" value="1"/>
</dbReference>
<dbReference type="PANTHER" id="PTHR33495">
    <property type="entry name" value="ANTI-SIGMA FACTOR ANTAGONIST TM_1081-RELATED-RELATED"/>
    <property type="match status" value="1"/>
</dbReference>
<name>A0ABN0WXS7_9ACTN</name>
<feature type="domain" description="STAS" evidence="1">
    <location>
        <begin position="1"/>
        <end position="78"/>
    </location>
</feature>
<comment type="caution">
    <text evidence="2">The sequence shown here is derived from an EMBL/GenBank/DDBJ whole genome shotgun (WGS) entry which is preliminary data.</text>
</comment>
<evidence type="ECO:0000313" key="3">
    <source>
        <dbReference type="Proteomes" id="UP001501822"/>
    </source>
</evidence>
<dbReference type="PROSITE" id="PS50801">
    <property type="entry name" value="STAS"/>
    <property type="match status" value="1"/>
</dbReference>
<dbReference type="CDD" id="cd07043">
    <property type="entry name" value="STAS_anti-anti-sigma_factors"/>
    <property type="match status" value="1"/>
</dbReference>
<dbReference type="PANTHER" id="PTHR33495:SF2">
    <property type="entry name" value="ANTI-SIGMA FACTOR ANTAGONIST TM_1081-RELATED"/>
    <property type="match status" value="1"/>
</dbReference>
<evidence type="ECO:0000313" key="2">
    <source>
        <dbReference type="EMBL" id="GAA0349811.1"/>
    </source>
</evidence>
<evidence type="ECO:0000259" key="1">
    <source>
        <dbReference type="PROSITE" id="PS50801"/>
    </source>
</evidence>
<protein>
    <recommendedName>
        <fullName evidence="1">STAS domain-containing protein</fullName>
    </recommendedName>
</protein>
<organism evidence="2 3">
    <name type="scientific">Actinoallomurus spadix</name>
    <dbReference type="NCBI Taxonomy" id="79912"/>
    <lineage>
        <taxon>Bacteria</taxon>
        <taxon>Bacillati</taxon>
        <taxon>Actinomycetota</taxon>
        <taxon>Actinomycetes</taxon>
        <taxon>Streptosporangiales</taxon>
        <taxon>Thermomonosporaceae</taxon>
        <taxon>Actinoallomurus</taxon>
    </lineage>
</organism>
<proteinExistence type="predicted"/>